<protein>
    <submittedName>
        <fullName evidence="2">Glycosyltransferase</fullName>
        <ecNumber evidence="2">2.4.-.-</ecNumber>
    </submittedName>
</protein>
<keyword evidence="2" id="KW-0328">Glycosyltransferase</keyword>
<gene>
    <name evidence="2" type="ORF">OOZ53_15970</name>
</gene>
<dbReference type="RefSeq" id="WP_271090650.1">
    <property type="nucleotide sequence ID" value="NZ_JAPJZH010000009.1"/>
</dbReference>
<organism evidence="2 3">
    <name type="scientific">Hoeflea poritis</name>
    <dbReference type="NCBI Taxonomy" id="2993659"/>
    <lineage>
        <taxon>Bacteria</taxon>
        <taxon>Pseudomonadati</taxon>
        <taxon>Pseudomonadota</taxon>
        <taxon>Alphaproteobacteria</taxon>
        <taxon>Hyphomicrobiales</taxon>
        <taxon>Rhizobiaceae</taxon>
        <taxon>Hoeflea</taxon>
    </lineage>
</organism>
<reference evidence="2" key="1">
    <citation type="submission" date="2022-11" db="EMBL/GenBank/DDBJ databases">
        <title>Hoeflea poritis sp. nov., isolated from scleractinian coral Porites lutea.</title>
        <authorList>
            <person name="Zhang G."/>
            <person name="Wei Q."/>
            <person name="Cai L."/>
        </authorList>
    </citation>
    <scope>NUCLEOTIDE SEQUENCE</scope>
    <source>
        <strain evidence="2">E7-10</strain>
    </source>
</reference>
<dbReference type="EC" id="2.4.-.-" evidence="2"/>
<dbReference type="Gene3D" id="3.40.50.2000">
    <property type="entry name" value="Glycogen Phosphorylase B"/>
    <property type="match status" value="2"/>
</dbReference>
<dbReference type="SUPFAM" id="SSF53756">
    <property type="entry name" value="UDP-Glycosyltransferase/glycogen phosphorylase"/>
    <property type="match status" value="1"/>
</dbReference>
<evidence type="ECO:0000259" key="1">
    <source>
        <dbReference type="Pfam" id="PF13439"/>
    </source>
</evidence>
<dbReference type="InterPro" id="IPR028098">
    <property type="entry name" value="Glyco_trans_4-like_N"/>
</dbReference>
<dbReference type="Pfam" id="PF13692">
    <property type="entry name" value="Glyco_trans_1_4"/>
    <property type="match status" value="1"/>
</dbReference>
<name>A0ABT4VQ76_9HYPH</name>
<dbReference type="PANTHER" id="PTHR12526:SF630">
    <property type="entry name" value="GLYCOSYLTRANSFERASE"/>
    <property type="match status" value="1"/>
</dbReference>
<keyword evidence="3" id="KW-1185">Reference proteome</keyword>
<dbReference type="EMBL" id="JAPJZH010000009">
    <property type="protein sequence ID" value="MDA4846858.1"/>
    <property type="molecule type" value="Genomic_DNA"/>
</dbReference>
<dbReference type="Pfam" id="PF13439">
    <property type="entry name" value="Glyco_transf_4"/>
    <property type="match status" value="1"/>
</dbReference>
<accession>A0ABT4VQ76</accession>
<dbReference type="PANTHER" id="PTHR12526">
    <property type="entry name" value="GLYCOSYLTRANSFERASE"/>
    <property type="match status" value="1"/>
</dbReference>
<comment type="caution">
    <text evidence="2">The sequence shown here is derived from an EMBL/GenBank/DDBJ whole genome shotgun (WGS) entry which is preliminary data.</text>
</comment>
<keyword evidence="2" id="KW-0808">Transferase</keyword>
<dbReference type="Proteomes" id="UP001148313">
    <property type="component" value="Unassembled WGS sequence"/>
</dbReference>
<proteinExistence type="predicted"/>
<dbReference type="GO" id="GO:0016757">
    <property type="term" value="F:glycosyltransferase activity"/>
    <property type="evidence" value="ECO:0007669"/>
    <property type="project" value="UniProtKB-KW"/>
</dbReference>
<feature type="domain" description="Glycosyltransferase subfamily 4-like N-terminal" evidence="1">
    <location>
        <begin position="17"/>
        <end position="188"/>
    </location>
</feature>
<sequence>MSASDSLRILHCFRSPVGGIFRHVRDLVELHYEAGHKVGILCDSTTGGAHEDALFDGIRPYLDLGLTRTPIRRSIGPSDLVALVRCTNEIKKLQPDIIHGHGAKGGALARLIGSRLRVSRSRVARFYSPHGGSLHYSDSRLSGKFYFLVERLLERFTDGLAFVSDYERKAYLSKVGGAAPPNRLIYNGLMEREFEDIRPANDAADFLYIGMMRQLKGPDIFIDAIARAEQIADRPLTAVMIGDGDEKENYRQMLDRNGLLERVALHAAMPVREALRLGRTVIVPSRAESLPYLVLEALAAGRPMIATSVGGIPEIFGAGSEALVPSENVEALAEAMARAVQQPHDIESLMPTKTALHERFSAKRMATDMVDFYRARLA</sequence>
<evidence type="ECO:0000313" key="2">
    <source>
        <dbReference type="EMBL" id="MDA4846858.1"/>
    </source>
</evidence>
<evidence type="ECO:0000313" key="3">
    <source>
        <dbReference type="Proteomes" id="UP001148313"/>
    </source>
</evidence>